<sequence length="143" mass="16520">MSDLIDAAKNLGIPYNDNFNGERQNGVGRFQGKRHFLANEYLRDALKKVEFHPGSEPNDFGKVVAIDVRSYAHILEIIWNEENKKENIATYIRYFCNGTVHEAFIAQKEKVIICSSAINRSYIKNIKFNNNALVIVYYYKPVK</sequence>
<dbReference type="EMBL" id="CAJVQB010013320">
    <property type="protein sequence ID" value="CAG8761417.1"/>
    <property type="molecule type" value="Genomic_DNA"/>
</dbReference>
<keyword evidence="2" id="KW-1185">Reference proteome</keyword>
<accession>A0ABN7VFE2</accession>
<dbReference type="Proteomes" id="UP000789901">
    <property type="component" value="Unassembled WGS sequence"/>
</dbReference>
<gene>
    <name evidence="1" type="ORF">GMARGA_LOCUS17524</name>
</gene>
<name>A0ABN7VFE2_GIGMA</name>
<comment type="caution">
    <text evidence="1">The sequence shown here is derived from an EMBL/GenBank/DDBJ whole genome shotgun (WGS) entry which is preliminary data.</text>
</comment>
<evidence type="ECO:0000313" key="2">
    <source>
        <dbReference type="Proteomes" id="UP000789901"/>
    </source>
</evidence>
<organism evidence="1 2">
    <name type="scientific">Gigaspora margarita</name>
    <dbReference type="NCBI Taxonomy" id="4874"/>
    <lineage>
        <taxon>Eukaryota</taxon>
        <taxon>Fungi</taxon>
        <taxon>Fungi incertae sedis</taxon>
        <taxon>Mucoromycota</taxon>
        <taxon>Glomeromycotina</taxon>
        <taxon>Glomeromycetes</taxon>
        <taxon>Diversisporales</taxon>
        <taxon>Gigasporaceae</taxon>
        <taxon>Gigaspora</taxon>
    </lineage>
</organism>
<evidence type="ECO:0000313" key="1">
    <source>
        <dbReference type="EMBL" id="CAG8761417.1"/>
    </source>
</evidence>
<reference evidence="1 2" key="1">
    <citation type="submission" date="2021-06" db="EMBL/GenBank/DDBJ databases">
        <authorList>
            <person name="Kallberg Y."/>
            <person name="Tangrot J."/>
            <person name="Rosling A."/>
        </authorList>
    </citation>
    <scope>NUCLEOTIDE SEQUENCE [LARGE SCALE GENOMIC DNA]</scope>
    <source>
        <strain evidence="1 2">120-4 pot B 10/14</strain>
    </source>
</reference>
<proteinExistence type="predicted"/>
<protein>
    <submittedName>
        <fullName evidence="1">44325_t:CDS:1</fullName>
    </submittedName>
</protein>